<evidence type="ECO:0000256" key="2">
    <source>
        <dbReference type="ARBA" id="ARBA00008537"/>
    </source>
</evidence>
<dbReference type="NCBIfam" id="TIGR00711">
    <property type="entry name" value="efflux_EmrB"/>
    <property type="match status" value="1"/>
</dbReference>
<sequence>MEWLKLAFGAGPAGGAGVQTTVSKRLLITWSVMIAAVMQIVDTTIVVVALPHMEGSLSATPDQITWVLTSYLVASGVFMPLTGYFSDRIGQRRYLAVSIASFMVTSALTGLSQSLDQVVLFRLLQGVAGAALMPLAQSVLVRAYPPEERGRAMAIFGLAAIVGPIIGPTLGGYLTQVASWRWAFFINIPIGLLALAGAWFYVPDTPRRPRRMDWSGFLYLFFALGAMQFVLDRGTEYGWYSSPAIVVATVLSALGYGLLMIHAGTATGPGILDLKLFKDRNFAISNLVFASVMFNLFGVLTLQPMFAESLLGIPVLTTGLLLAPRGVAAAASMQFAGRMLNRFGPRLLVLAGILFAAVGTLAMTDYDLNVGLWWLIWPIILQGLGMGLVFVPLTALAFATLPPERTTEAAGLRQLVRTIAASVGTAASTDLTTHYAQQDWNRLGGFITPFNPALQRYLAPFSSSPDRLQAALVGRMLGQQAQMAGLVHVFELFGFALLATMPLLLLIRPGQDYLGTGGKAGSKAPQHEGGHEPV</sequence>
<feature type="transmembrane region" description="Helical" evidence="8">
    <location>
        <begin position="485"/>
        <end position="507"/>
    </location>
</feature>
<keyword evidence="5 8" id="KW-0812">Transmembrane</keyword>
<dbReference type="Pfam" id="PF07690">
    <property type="entry name" value="MFS_1"/>
    <property type="match status" value="1"/>
</dbReference>
<feature type="transmembrane region" description="Helical" evidence="8">
    <location>
        <begin position="119"/>
        <end position="141"/>
    </location>
</feature>
<dbReference type="KEGG" id="aaeo:BJI67_03290"/>
<dbReference type="InterPro" id="IPR011701">
    <property type="entry name" value="MFS"/>
</dbReference>
<evidence type="ECO:0000256" key="6">
    <source>
        <dbReference type="ARBA" id="ARBA00022989"/>
    </source>
</evidence>
<dbReference type="InterPro" id="IPR004638">
    <property type="entry name" value="EmrB-like"/>
</dbReference>
<dbReference type="RefSeq" id="WP_070071820.1">
    <property type="nucleotide sequence ID" value="NZ_CP017448.1"/>
</dbReference>
<dbReference type="Gene3D" id="1.20.1250.20">
    <property type="entry name" value="MFS general substrate transporter like domains"/>
    <property type="match status" value="1"/>
</dbReference>
<feature type="transmembrane region" description="Helical" evidence="8">
    <location>
        <begin position="309"/>
        <end position="331"/>
    </location>
</feature>
<protein>
    <recommendedName>
        <fullName evidence="9">Major facilitator superfamily (MFS) profile domain-containing protein</fullName>
    </recommendedName>
</protein>
<keyword evidence="6 8" id="KW-1133">Transmembrane helix</keyword>
<dbReference type="EMBL" id="CP017448">
    <property type="protein sequence ID" value="AOV16226.1"/>
    <property type="molecule type" value="Genomic_DNA"/>
</dbReference>
<dbReference type="PROSITE" id="PS50850">
    <property type="entry name" value="MFS"/>
    <property type="match status" value="1"/>
</dbReference>
<feature type="transmembrane region" description="Helical" evidence="8">
    <location>
        <begin position="237"/>
        <end position="261"/>
    </location>
</feature>
<feature type="transmembrane region" description="Helical" evidence="8">
    <location>
        <begin position="214"/>
        <end position="231"/>
    </location>
</feature>
<evidence type="ECO:0000256" key="8">
    <source>
        <dbReference type="SAM" id="Phobius"/>
    </source>
</evidence>
<comment type="similarity">
    <text evidence="2">Belongs to the major facilitator superfamily. EmrB family.</text>
</comment>
<evidence type="ECO:0000256" key="1">
    <source>
        <dbReference type="ARBA" id="ARBA00004651"/>
    </source>
</evidence>
<dbReference type="CDD" id="cd17503">
    <property type="entry name" value="MFS_LmrB_MDR_like"/>
    <property type="match status" value="1"/>
</dbReference>
<organism evidence="10 11">
    <name type="scientific">Acidihalobacter aeolianus</name>
    <dbReference type="NCBI Taxonomy" id="2792603"/>
    <lineage>
        <taxon>Bacteria</taxon>
        <taxon>Pseudomonadati</taxon>
        <taxon>Pseudomonadota</taxon>
        <taxon>Gammaproteobacteria</taxon>
        <taxon>Chromatiales</taxon>
        <taxon>Ectothiorhodospiraceae</taxon>
        <taxon>Acidihalobacter</taxon>
    </lineage>
</organism>
<gene>
    <name evidence="10" type="ORF">BJI67_03290</name>
</gene>
<dbReference type="PANTHER" id="PTHR42718:SF9">
    <property type="entry name" value="MAJOR FACILITATOR SUPERFAMILY MULTIDRUG TRANSPORTER MFSC"/>
    <property type="match status" value="1"/>
</dbReference>
<evidence type="ECO:0000259" key="9">
    <source>
        <dbReference type="PROSITE" id="PS50850"/>
    </source>
</evidence>
<feature type="transmembrane region" description="Helical" evidence="8">
    <location>
        <begin position="180"/>
        <end position="202"/>
    </location>
</feature>
<dbReference type="PANTHER" id="PTHR42718">
    <property type="entry name" value="MAJOR FACILITATOR SUPERFAMILY MULTIDRUG TRANSPORTER MFSC"/>
    <property type="match status" value="1"/>
</dbReference>
<evidence type="ECO:0000256" key="7">
    <source>
        <dbReference type="ARBA" id="ARBA00023136"/>
    </source>
</evidence>
<feature type="domain" description="Major facilitator superfamily (MFS) profile" evidence="9">
    <location>
        <begin position="28"/>
        <end position="512"/>
    </location>
</feature>
<feature type="transmembrane region" description="Helical" evidence="8">
    <location>
        <begin position="94"/>
        <end position="113"/>
    </location>
</feature>
<dbReference type="AlphaFoldDB" id="A0A1D8K5I7"/>
<feature type="transmembrane region" description="Helical" evidence="8">
    <location>
        <begin position="27"/>
        <end position="51"/>
    </location>
</feature>
<keyword evidence="3" id="KW-0813">Transport</keyword>
<dbReference type="SUPFAM" id="SSF103473">
    <property type="entry name" value="MFS general substrate transporter"/>
    <property type="match status" value="1"/>
</dbReference>
<dbReference type="GO" id="GO:0022857">
    <property type="term" value="F:transmembrane transporter activity"/>
    <property type="evidence" value="ECO:0007669"/>
    <property type="project" value="InterPro"/>
</dbReference>
<evidence type="ECO:0000313" key="11">
    <source>
        <dbReference type="Proteomes" id="UP000095342"/>
    </source>
</evidence>
<feature type="transmembrane region" description="Helical" evidence="8">
    <location>
        <begin position="282"/>
        <end position="303"/>
    </location>
</feature>
<reference evidence="10 11" key="1">
    <citation type="submission" date="2016-09" db="EMBL/GenBank/DDBJ databases">
        <title>Acidihalobacter prosperus V6 (DSM14174).</title>
        <authorList>
            <person name="Khaleque H.N."/>
            <person name="Ramsay J.P."/>
            <person name="Murphy R.J.T."/>
            <person name="Kaksonen A.H."/>
            <person name="Boxall N.J."/>
            <person name="Watkin E.L.J."/>
        </authorList>
    </citation>
    <scope>NUCLEOTIDE SEQUENCE [LARGE SCALE GENOMIC DNA]</scope>
    <source>
        <strain evidence="10 11">V6</strain>
    </source>
</reference>
<proteinExistence type="inferred from homology"/>
<evidence type="ECO:0000256" key="3">
    <source>
        <dbReference type="ARBA" id="ARBA00022448"/>
    </source>
</evidence>
<comment type="subcellular location">
    <subcellularLocation>
        <location evidence="1">Cell membrane</location>
        <topology evidence="1">Multi-pass membrane protein</topology>
    </subcellularLocation>
</comment>
<accession>A0A1D8K5I7</accession>
<dbReference type="InterPro" id="IPR020846">
    <property type="entry name" value="MFS_dom"/>
</dbReference>
<dbReference type="Proteomes" id="UP000095342">
    <property type="component" value="Chromosome"/>
</dbReference>
<feature type="transmembrane region" description="Helical" evidence="8">
    <location>
        <begin position="343"/>
        <end position="363"/>
    </location>
</feature>
<keyword evidence="11" id="KW-1185">Reference proteome</keyword>
<keyword evidence="4" id="KW-1003">Cell membrane</keyword>
<feature type="transmembrane region" description="Helical" evidence="8">
    <location>
        <begin position="375"/>
        <end position="399"/>
    </location>
</feature>
<feature type="transmembrane region" description="Helical" evidence="8">
    <location>
        <begin position="63"/>
        <end position="82"/>
    </location>
</feature>
<name>A0A1D8K5I7_9GAMM</name>
<evidence type="ECO:0000256" key="4">
    <source>
        <dbReference type="ARBA" id="ARBA00022475"/>
    </source>
</evidence>
<evidence type="ECO:0000313" key="10">
    <source>
        <dbReference type="EMBL" id="AOV16226.1"/>
    </source>
</evidence>
<dbReference type="Gene3D" id="1.20.1720.10">
    <property type="entry name" value="Multidrug resistance protein D"/>
    <property type="match status" value="1"/>
</dbReference>
<keyword evidence="7 8" id="KW-0472">Membrane</keyword>
<feature type="transmembrane region" description="Helical" evidence="8">
    <location>
        <begin position="153"/>
        <end position="174"/>
    </location>
</feature>
<evidence type="ECO:0000256" key="5">
    <source>
        <dbReference type="ARBA" id="ARBA00022692"/>
    </source>
</evidence>
<dbReference type="InterPro" id="IPR036259">
    <property type="entry name" value="MFS_trans_sf"/>
</dbReference>
<dbReference type="GO" id="GO:0005886">
    <property type="term" value="C:plasma membrane"/>
    <property type="evidence" value="ECO:0007669"/>
    <property type="project" value="UniProtKB-SubCell"/>
</dbReference>